<accession>A0A5P9QD70</accession>
<keyword evidence="4" id="KW-1185">Reference proteome</keyword>
<dbReference type="EMBL" id="CP045529">
    <property type="protein sequence ID" value="QFU99404.1"/>
    <property type="molecule type" value="Genomic_DNA"/>
</dbReference>
<dbReference type="KEGG" id="lxl:KDY119_02934"/>
<feature type="region of interest" description="Disordered" evidence="1">
    <location>
        <begin position="251"/>
        <end position="271"/>
    </location>
</feature>
<evidence type="ECO:0000313" key="4">
    <source>
        <dbReference type="Proteomes" id="UP000326702"/>
    </source>
</evidence>
<dbReference type="OrthoDB" id="3465773at2"/>
<feature type="domain" description="SGNH hydrolase-type esterase" evidence="2">
    <location>
        <begin position="19"/>
        <end position="198"/>
    </location>
</feature>
<dbReference type="PANTHER" id="PTHR43784:SF2">
    <property type="entry name" value="GDSL-LIKE LIPASE_ACYLHYDROLASE, PUTATIVE (AFU_ORTHOLOGUE AFUA_2G00820)-RELATED"/>
    <property type="match status" value="1"/>
</dbReference>
<sequence>MTTSDTPHAPAPRWTSYAAVGDSFTEGLWDTDPAAPDRCRGWADRLAAALSARRVAAGETPLRYANLAVRGKLLGPIVDDQLPHALDLEPDLVSLVGGGNDILRPRADVDALSRRLEDAVVRLRAAGVDVLLATGFDASESPIVSLTRSRVGVYNANIWSIARRHGAHVLDLWGMRALQDWRVWASDRIHLTDEGHRRVADAALVGLGLAPDDDAWDEPFTALPRAPFSERARENARWAREYVGPWVGRRLRHESSGDGRAAKYPDLTDWP</sequence>
<dbReference type="Gene3D" id="3.40.50.1110">
    <property type="entry name" value="SGNH hydrolase"/>
    <property type="match status" value="1"/>
</dbReference>
<dbReference type="Pfam" id="PF13472">
    <property type="entry name" value="Lipase_GDSL_2"/>
    <property type="match status" value="1"/>
</dbReference>
<evidence type="ECO:0000256" key="1">
    <source>
        <dbReference type="SAM" id="MobiDB-lite"/>
    </source>
</evidence>
<protein>
    <recommendedName>
        <fullName evidence="2">SGNH hydrolase-type esterase domain-containing protein</fullName>
    </recommendedName>
</protein>
<evidence type="ECO:0000313" key="3">
    <source>
        <dbReference type="EMBL" id="QFU99404.1"/>
    </source>
</evidence>
<gene>
    <name evidence="3" type="ORF">KDY119_02934</name>
</gene>
<proteinExistence type="predicted"/>
<organism evidence="3 4">
    <name type="scientific">Luteimicrobium xylanilyticum</name>
    <dbReference type="NCBI Taxonomy" id="1133546"/>
    <lineage>
        <taxon>Bacteria</taxon>
        <taxon>Bacillati</taxon>
        <taxon>Actinomycetota</taxon>
        <taxon>Actinomycetes</taxon>
        <taxon>Micrococcales</taxon>
        <taxon>Luteimicrobium</taxon>
    </lineage>
</organism>
<dbReference type="CDD" id="cd01832">
    <property type="entry name" value="SGNH_hydrolase_like_1"/>
    <property type="match status" value="1"/>
</dbReference>
<name>A0A5P9QD70_9MICO</name>
<dbReference type="SUPFAM" id="SSF52266">
    <property type="entry name" value="SGNH hydrolase"/>
    <property type="match status" value="1"/>
</dbReference>
<dbReference type="InterPro" id="IPR053140">
    <property type="entry name" value="GDSL_Rv0518-like"/>
</dbReference>
<dbReference type="RefSeq" id="WP_036947288.1">
    <property type="nucleotide sequence ID" value="NZ_BAABIH010000008.1"/>
</dbReference>
<dbReference type="Proteomes" id="UP000326702">
    <property type="component" value="Chromosome"/>
</dbReference>
<evidence type="ECO:0000259" key="2">
    <source>
        <dbReference type="Pfam" id="PF13472"/>
    </source>
</evidence>
<feature type="compositionally biased region" description="Basic and acidic residues" evidence="1">
    <location>
        <begin position="253"/>
        <end position="263"/>
    </location>
</feature>
<dbReference type="PANTHER" id="PTHR43784">
    <property type="entry name" value="GDSL-LIKE LIPASE/ACYLHYDROLASE, PUTATIVE (AFU_ORTHOLOGUE AFUA_2G00820)-RELATED"/>
    <property type="match status" value="1"/>
</dbReference>
<dbReference type="InterPro" id="IPR013830">
    <property type="entry name" value="SGNH_hydro"/>
</dbReference>
<dbReference type="AlphaFoldDB" id="A0A5P9QD70"/>
<reference evidence="3 4" key="1">
    <citation type="submission" date="2019-10" db="EMBL/GenBank/DDBJ databases">
        <title>Genome sequence of Luteimicrobium xylanilyticum HY-24.</title>
        <authorList>
            <person name="Kim D.Y."/>
            <person name="Park H.-Y."/>
        </authorList>
    </citation>
    <scope>NUCLEOTIDE SEQUENCE [LARGE SCALE GENOMIC DNA]</scope>
    <source>
        <strain evidence="3 4">HY-24</strain>
    </source>
</reference>
<dbReference type="InterPro" id="IPR036514">
    <property type="entry name" value="SGNH_hydro_sf"/>
</dbReference>